<dbReference type="InterPro" id="IPR024370">
    <property type="entry name" value="PBP_domain"/>
</dbReference>
<evidence type="ECO:0000259" key="2">
    <source>
        <dbReference type="Pfam" id="PF12727"/>
    </source>
</evidence>
<gene>
    <name evidence="4" type="ORF">E2C06_04120</name>
</gene>
<feature type="domain" description="Helix-turn-helix" evidence="3">
    <location>
        <begin position="58"/>
        <end position="107"/>
    </location>
</feature>
<dbReference type="PANTHER" id="PTHR38431">
    <property type="entry name" value="BLL2305 PROTEIN"/>
    <property type="match status" value="1"/>
</dbReference>
<dbReference type="Gene3D" id="3.40.190.10">
    <property type="entry name" value="Periplasmic binding protein-like II"/>
    <property type="match status" value="1"/>
</dbReference>
<feature type="region of interest" description="Disordered" evidence="1">
    <location>
        <begin position="1"/>
        <end position="37"/>
    </location>
</feature>
<dbReference type="Pfam" id="PF12727">
    <property type="entry name" value="PBP_like"/>
    <property type="match status" value="1"/>
</dbReference>
<comment type="caution">
    <text evidence="4">The sequence shown here is derived from an EMBL/GenBank/DDBJ whole genome shotgun (WGS) entry which is preliminary data.</text>
</comment>
<dbReference type="Proteomes" id="UP000295096">
    <property type="component" value="Unassembled WGS sequence"/>
</dbReference>
<sequence length="347" mass="36346">MKRSCAAAGRAGSRSRRTSRPWRMVMPPRCGRQPAATTPAALDPAAFPAGICRPMPDVLTLREAAAWLRLSERSLYELARQRRVPAAQLGGKWLFPRALLERWLAGQADPPGIACGIAPPAILAGSHDPLLDWAVRQSGCGLALRGGGSLDGLEALARGEAAVAASHLIDPDTGAFNEPAVRTALAGRGAVGLVWAWREQGLIVRPGNPLGLGSVADLARPGLAVIGRQSRAGSHALLLHLLAEAELRLDDVGFLPAPAMAEDEVAAAVADGRAAAGFGIRAAAAARGLGFVPLLRERFDLVMDRRTYFEPPMQALLGFAGDPAFAARAARMGGYDTRGTGSVAFNL</sequence>
<dbReference type="PANTHER" id="PTHR38431:SF1">
    <property type="entry name" value="BLL2305 PROTEIN"/>
    <property type="match status" value="1"/>
</dbReference>
<evidence type="ECO:0000313" key="4">
    <source>
        <dbReference type="EMBL" id="TDH64013.1"/>
    </source>
</evidence>
<dbReference type="Pfam" id="PF12728">
    <property type="entry name" value="HTH_17"/>
    <property type="match status" value="1"/>
</dbReference>
<feature type="compositionally biased region" description="Low complexity" evidence="1">
    <location>
        <begin position="1"/>
        <end position="12"/>
    </location>
</feature>
<organism evidence="4 5">
    <name type="scientific">Dankookia rubra</name>
    <dbReference type="NCBI Taxonomy" id="1442381"/>
    <lineage>
        <taxon>Bacteria</taxon>
        <taxon>Pseudomonadati</taxon>
        <taxon>Pseudomonadota</taxon>
        <taxon>Alphaproteobacteria</taxon>
        <taxon>Acetobacterales</taxon>
        <taxon>Roseomonadaceae</taxon>
        <taxon>Dankookia</taxon>
    </lineage>
</organism>
<dbReference type="SUPFAM" id="SSF53850">
    <property type="entry name" value="Periplasmic binding protein-like II"/>
    <property type="match status" value="1"/>
</dbReference>
<proteinExistence type="predicted"/>
<evidence type="ECO:0000259" key="3">
    <source>
        <dbReference type="Pfam" id="PF12728"/>
    </source>
</evidence>
<keyword evidence="5" id="KW-1185">Reference proteome</keyword>
<reference evidence="4 5" key="1">
    <citation type="journal article" date="2016" name="J. Microbiol.">
        <title>Dankookia rubra gen. nov., sp. nov., an alphaproteobacterium isolated from sediment of a shallow stream.</title>
        <authorList>
            <person name="Kim W.H."/>
            <person name="Kim D.H."/>
            <person name="Kang K."/>
            <person name="Ahn T.Y."/>
        </authorList>
    </citation>
    <scope>NUCLEOTIDE SEQUENCE [LARGE SCALE GENOMIC DNA]</scope>
    <source>
        <strain evidence="4 5">JCM30602</strain>
    </source>
</reference>
<dbReference type="InterPro" id="IPR010093">
    <property type="entry name" value="SinI_DNA-bd"/>
</dbReference>
<accession>A0A4R5QLK7</accession>
<feature type="domain" description="PBP" evidence="2">
    <location>
        <begin position="136"/>
        <end position="319"/>
    </location>
</feature>
<dbReference type="OrthoDB" id="9805928at2"/>
<dbReference type="NCBIfam" id="TIGR01764">
    <property type="entry name" value="excise"/>
    <property type="match status" value="1"/>
</dbReference>
<protein>
    <submittedName>
        <fullName evidence="4">Helix-turn-helix domain-containing protein</fullName>
    </submittedName>
</protein>
<dbReference type="EMBL" id="SMSJ01000003">
    <property type="protein sequence ID" value="TDH64013.1"/>
    <property type="molecule type" value="Genomic_DNA"/>
</dbReference>
<dbReference type="GO" id="GO:0003677">
    <property type="term" value="F:DNA binding"/>
    <property type="evidence" value="ECO:0007669"/>
    <property type="project" value="InterPro"/>
</dbReference>
<name>A0A4R5QLK7_9PROT</name>
<dbReference type="AlphaFoldDB" id="A0A4R5QLK7"/>
<evidence type="ECO:0000256" key="1">
    <source>
        <dbReference type="SAM" id="MobiDB-lite"/>
    </source>
</evidence>
<dbReference type="InterPro" id="IPR041657">
    <property type="entry name" value="HTH_17"/>
</dbReference>
<evidence type="ECO:0000313" key="5">
    <source>
        <dbReference type="Proteomes" id="UP000295096"/>
    </source>
</evidence>